<dbReference type="InterPro" id="IPR041916">
    <property type="entry name" value="Anti_sigma_zinc_sf"/>
</dbReference>
<dbReference type="OrthoDB" id="2988517at2"/>
<evidence type="ECO:0000313" key="2">
    <source>
        <dbReference type="EMBL" id="AXA85184.1"/>
    </source>
</evidence>
<evidence type="ECO:0000259" key="1">
    <source>
        <dbReference type="Pfam" id="PF12973"/>
    </source>
</evidence>
<dbReference type="SUPFAM" id="SSF51182">
    <property type="entry name" value="RmlC-like cupins"/>
    <property type="match status" value="1"/>
</dbReference>
<organism evidence="2 3">
    <name type="scientific">Solilutibacter oculi</name>
    <dbReference type="NCBI Taxonomy" id="2698682"/>
    <lineage>
        <taxon>Bacteria</taxon>
        <taxon>Pseudomonadati</taxon>
        <taxon>Pseudomonadota</taxon>
        <taxon>Gammaproteobacteria</taxon>
        <taxon>Lysobacterales</taxon>
        <taxon>Lysobacteraceae</taxon>
        <taxon>Solilutibacter</taxon>
    </lineage>
</organism>
<feature type="domain" description="ChrR-like cupin" evidence="1">
    <location>
        <begin position="114"/>
        <end position="203"/>
    </location>
</feature>
<dbReference type="EMBL" id="CP029556">
    <property type="protein sequence ID" value="AXA85184.1"/>
    <property type="molecule type" value="Genomic_DNA"/>
</dbReference>
<dbReference type="Gene3D" id="1.10.10.1320">
    <property type="entry name" value="Anti-sigma factor, zinc-finger domain"/>
    <property type="match status" value="1"/>
</dbReference>
<dbReference type="KEGG" id="lue:DCD74_11280"/>
<dbReference type="InterPro" id="IPR012807">
    <property type="entry name" value="Anti-sigma_ChrR"/>
</dbReference>
<evidence type="ECO:0000313" key="3">
    <source>
        <dbReference type="Proteomes" id="UP000251842"/>
    </source>
</evidence>
<accession>A0A344J824</accession>
<dbReference type="RefSeq" id="WP_112927395.1">
    <property type="nucleotide sequence ID" value="NZ_CP029556.1"/>
</dbReference>
<proteinExistence type="predicted"/>
<dbReference type="Pfam" id="PF12973">
    <property type="entry name" value="Cupin_7"/>
    <property type="match status" value="1"/>
</dbReference>
<reference evidence="3" key="1">
    <citation type="submission" date="2018-05" db="EMBL/GenBank/DDBJ databases">
        <title>Luteimonas pekinense sp. nov., isolated from human Meibomian gland secretions, Beijing, China.</title>
        <authorList>
            <person name="Wen T."/>
            <person name="Bai H."/>
            <person name="Lv H."/>
        </authorList>
    </citation>
    <scope>NUCLEOTIDE SEQUENCE [LARGE SCALE GENOMIC DNA]</scope>
    <source>
        <strain evidence="3">83-4</strain>
    </source>
</reference>
<sequence>MTPRHHLDPSTLVSHAAGSLSPEVASIVATHLLTCAQCRRALALAEHVGGVLIGQQLPHQVPAAGRDALRMRMLERLDQAGPPATTTIPPSQADDHDHDRLPQPLRPYFGPSYSALKWRWMGPGMHYVRTVGPSGATMLLLRIGPGKRMPVHGHQGCEITQILRGAYDDALGHFAAGDVADLDGDIEHQPVTAMGEACICVAALDAPLRFPGWFAKRLQPLFGV</sequence>
<dbReference type="NCBIfam" id="TIGR02451">
    <property type="entry name" value="anti_sig_ChrR"/>
    <property type="match status" value="1"/>
</dbReference>
<dbReference type="Gene3D" id="2.60.120.10">
    <property type="entry name" value="Jelly Rolls"/>
    <property type="match status" value="1"/>
</dbReference>
<name>A0A344J824_9GAMM</name>
<protein>
    <submittedName>
        <fullName evidence="2">Transcriptional regulator</fullName>
    </submittedName>
</protein>
<dbReference type="InterPro" id="IPR025979">
    <property type="entry name" value="ChrR-like_cupin_dom"/>
</dbReference>
<dbReference type="AlphaFoldDB" id="A0A344J824"/>
<keyword evidence="3" id="KW-1185">Reference proteome</keyword>
<dbReference type="InterPro" id="IPR014710">
    <property type="entry name" value="RmlC-like_jellyroll"/>
</dbReference>
<dbReference type="CDD" id="cd20301">
    <property type="entry name" value="cupin_ChrR"/>
    <property type="match status" value="1"/>
</dbReference>
<dbReference type="Proteomes" id="UP000251842">
    <property type="component" value="Chromosome"/>
</dbReference>
<gene>
    <name evidence="2" type="ORF">DCD74_11280</name>
</gene>
<dbReference type="InterPro" id="IPR011051">
    <property type="entry name" value="RmlC_Cupin_sf"/>
</dbReference>